<proteinExistence type="predicted"/>
<feature type="compositionally biased region" description="Basic residues" evidence="1">
    <location>
        <begin position="9"/>
        <end position="23"/>
    </location>
</feature>
<keyword evidence="2" id="KW-1185">Reference proteome</keyword>
<dbReference type="Proteomes" id="UP000050640">
    <property type="component" value="Unplaced"/>
</dbReference>
<evidence type="ECO:0000313" key="2">
    <source>
        <dbReference type="Proteomes" id="UP000050640"/>
    </source>
</evidence>
<evidence type="ECO:0000256" key="1">
    <source>
        <dbReference type="SAM" id="MobiDB-lite"/>
    </source>
</evidence>
<reference evidence="3" key="1">
    <citation type="submission" date="2016-04" db="UniProtKB">
        <authorList>
            <consortium name="WormBaseParasite"/>
        </authorList>
    </citation>
    <scope>IDENTIFICATION</scope>
</reference>
<organism evidence="2 3">
    <name type="scientific">Elaeophora elaphi</name>
    <dbReference type="NCBI Taxonomy" id="1147741"/>
    <lineage>
        <taxon>Eukaryota</taxon>
        <taxon>Metazoa</taxon>
        <taxon>Ecdysozoa</taxon>
        <taxon>Nematoda</taxon>
        <taxon>Chromadorea</taxon>
        <taxon>Rhabditida</taxon>
        <taxon>Spirurina</taxon>
        <taxon>Spiruromorpha</taxon>
        <taxon>Filarioidea</taxon>
        <taxon>Onchocercidae</taxon>
        <taxon>Elaeophora</taxon>
    </lineage>
</organism>
<name>A0A158Q8X0_9BILA</name>
<dbReference type="AlphaFoldDB" id="A0A158Q8X0"/>
<accession>A0A158Q8X0</accession>
<evidence type="ECO:0000313" key="3">
    <source>
        <dbReference type="WBParaSite" id="EEL_0000899101-mRNA-1"/>
    </source>
</evidence>
<dbReference type="WBParaSite" id="EEL_0000899101-mRNA-1">
    <property type="protein sequence ID" value="EEL_0000899101-mRNA-1"/>
    <property type="gene ID" value="EEL_0000899101"/>
</dbReference>
<protein>
    <submittedName>
        <fullName evidence="3">Uncharacterized protein</fullName>
    </submittedName>
</protein>
<sequence>MHISYELKQHHRISQAKRSKRAMRSGANTVANLRSKRYQMLKAEGNTQFRTHPTIRARQNQAFSSISLNNAIKSTKPVLIEFCGRGKLEEREGGLHIIFKGVSTKKNLNIFQKSDL</sequence>
<feature type="region of interest" description="Disordered" evidence="1">
    <location>
        <begin position="1"/>
        <end position="25"/>
    </location>
</feature>